<evidence type="ECO:0000256" key="6">
    <source>
        <dbReference type="ARBA" id="ARBA00047561"/>
    </source>
</evidence>
<evidence type="ECO:0000256" key="2">
    <source>
        <dbReference type="ARBA" id="ARBA00012400"/>
    </source>
</evidence>
<dbReference type="Pfam" id="PF13241">
    <property type="entry name" value="NAD_binding_7"/>
    <property type="match status" value="1"/>
</dbReference>
<dbReference type="AlphaFoldDB" id="W4VPL3"/>
<comment type="catalytic activity">
    <reaction evidence="6">
        <text>precorrin-2 + NAD(+) = sirohydrochlorin + NADH + 2 H(+)</text>
        <dbReference type="Rhea" id="RHEA:15613"/>
        <dbReference type="ChEBI" id="CHEBI:15378"/>
        <dbReference type="ChEBI" id="CHEBI:57540"/>
        <dbReference type="ChEBI" id="CHEBI:57945"/>
        <dbReference type="ChEBI" id="CHEBI:58351"/>
        <dbReference type="ChEBI" id="CHEBI:58827"/>
        <dbReference type="EC" id="1.3.1.76"/>
    </reaction>
</comment>
<dbReference type="UniPathway" id="UPA00262">
    <property type="reaction ID" value="UER00222"/>
</dbReference>
<evidence type="ECO:0000313" key="9">
    <source>
        <dbReference type="Proteomes" id="UP000019102"/>
    </source>
</evidence>
<dbReference type="Gene3D" id="3.40.50.720">
    <property type="entry name" value="NAD(P)-binding Rossmann-like Domain"/>
    <property type="match status" value="1"/>
</dbReference>
<evidence type="ECO:0000256" key="3">
    <source>
        <dbReference type="ARBA" id="ARBA00023002"/>
    </source>
</evidence>
<dbReference type="PANTHER" id="PTHR35330">
    <property type="entry name" value="SIROHEME BIOSYNTHESIS PROTEIN MET8"/>
    <property type="match status" value="1"/>
</dbReference>
<dbReference type="STRING" id="1298598.JCM21714_4316"/>
<protein>
    <recommendedName>
        <fullName evidence="2">precorrin-2 dehydrogenase</fullName>
        <ecNumber evidence="2">1.3.1.76</ecNumber>
    </recommendedName>
</protein>
<comment type="caution">
    <text evidence="8">The sequence shown here is derived from an EMBL/GenBank/DDBJ whole genome shotgun (WGS) entry which is preliminary data.</text>
</comment>
<accession>W4VPL3</accession>
<dbReference type="SUPFAM" id="SSF75615">
    <property type="entry name" value="Siroheme synthase middle domains-like"/>
    <property type="match status" value="1"/>
</dbReference>
<keyword evidence="4" id="KW-0520">NAD</keyword>
<dbReference type="EC" id="1.3.1.76" evidence="2"/>
<dbReference type="EMBL" id="BAVS01000039">
    <property type="protein sequence ID" value="GAE95106.1"/>
    <property type="molecule type" value="Genomic_DNA"/>
</dbReference>
<feature type="domain" description="Siroheme synthase central" evidence="7">
    <location>
        <begin position="123"/>
        <end position="149"/>
    </location>
</feature>
<dbReference type="InterPro" id="IPR042518">
    <property type="entry name" value="SirC_C"/>
</dbReference>
<keyword evidence="9" id="KW-1185">Reference proteome</keyword>
<organism evidence="8 9">
    <name type="scientific">Gracilibacillus boraciitolerans JCM 21714</name>
    <dbReference type="NCBI Taxonomy" id="1298598"/>
    <lineage>
        <taxon>Bacteria</taxon>
        <taxon>Bacillati</taxon>
        <taxon>Bacillota</taxon>
        <taxon>Bacilli</taxon>
        <taxon>Bacillales</taxon>
        <taxon>Bacillaceae</taxon>
        <taxon>Gracilibacillus</taxon>
    </lineage>
</organism>
<evidence type="ECO:0000256" key="4">
    <source>
        <dbReference type="ARBA" id="ARBA00023027"/>
    </source>
</evidence>
<evidence type="ECO:0000313" key="8">
    <source>
        <dbReference type="EMBL" id="GAE95106.1"/>
    </source>
</evidence>
<dbReference type="GO" id="GO:0043115">
    <property type="term" value="F:precorrin-2 dehydrogenase activity"/>
    <property type="evidence" value="ECO:0007669"/>
    <property type="project" value="UniProtKB-EC"/>
</dbReference>
<dbReference type="PANTHER" id="PTHR35330:SF1">
    <property type="entry name" value="SIROHEME BIOSYNTHESIS PROTEIN MET8"/>
    <property type="match status" value="1"/>
</dbReference>
<dbReference type="NCBIfam" id="NF005222">
    <property type="entry name" value="PRK06718.1"/>
    <property type="match status" value="1"/>
</dbReference>
<dbReference type="SUPFAM" id="SSF51735">
    <property type="entry name" value="NAD(P)-binding Rossmann-fold domains"/>
    <property type="match status" value="1"/>
</dbReference>
<dbReference type="Gene3D" id="1.10.8.610">
    <property type="entry name" value="SirC, precorrin-2 dehydrogenase, C-terminal helical domain-like"/>
    <property type="match status" value="1"/>
</dbReference>
<evidence type="ECO:0000259" key="7">
    <source>
        <dbReference type="Pfam" id="PF14824"/>
    </source>
</evidence>
<sequence length="210" mass="24227">MEVIKITLLPLFINLTDKEIVIIGGGKVAERRLRHLLDYKESLTIISPDVTDIMHEMIAVNKINWINTSFKSNYLAEAHLIIIATNDKKINNQIIQQAPKTAWINAAHHADRGTIHFPIILKRGRLQIAISTDGASPLLAKRIKKEIDSLLPENYESYIDFLYEARQLIKQIKLDPAEKRRLLQDIVEDPIYDKNNQQVFLNKLKNKCKR</sequence>
<dbReference type="Proteomes" id="UP000019102">
    <property type="component" value="Unassembled WGS sequence"/>
</dbReference>
<name>W4VPL3_9BACI</name>
<dbReference type="GO" id="GO:0019354">
    <property type="term" value="P:siroheme biosynthetic process"/>
    <property type="evidence" value="ECO:0007669"/>
    <property type="project" value="UniProtKB-UniPathway"/>
</dbReference>
<keyword evidence="3" id="KW-0560">Oxidoreductase</keyword>
<gene>
    <name evidence="8" type="ORF">JCM21714_4316</name>
</gene>
<dbReference type="InterPro" id="IPR006367">
    <property type="entry name" value="Sirohaem_synthase_N"/>
</dbReference>
<comment type="pathway">
    <text evidence="1">Porphyrin-containing compound metabolism; siroheme biosynthesis; sirohydrochlorin from precorrin-2: step 1/1.</text>
</comment>
<dbReference type="eggNOG" id="COG1648">
    <property type="taxonomic scope" value="Bacteria"/>
</dbReference>
<dbReference type="Pfam" id="PF14824">
    <property type="entry name" value="Sirohm_synth_M"/>
    <property type="match status" value="1"/>
</dbReference>
<dbReference type="InterPro" id="IPR036291">
    <property type="entry name" value="NAD(P)-bd_dom_sf"/>
</dbReference>
<dbReference type="NCBIfam" id="TIGR01470">
    <property type="entry name" value="cysG_Nterm"/>
    <property type="match status" value="1"/>
</dbReference>
<evidence type="ECO:0000256" key="5">
    <source>
        <dbReference type="ARBA" id="ARBA00023244"/>
    </source>
</evidence>
<dbReference type="GO" id="GO:0004325">
    <property type="term" value="F:ferrochelatase activity"/>
    <property type="evidence" value="ECO:0007669"/>
    <property type="project" value="InterPro"/>
</dbReference>
<dbReference type="InterPro" id="IPR028281">
    <property type="entry name" value="Sirohaem_synthase_central"/>
</dbReference>
<keyword evidence="5" id="KW-0627">Porphyrin biosynthesis</keyword>
<evidence type="ECO:0000256" key="1">
    <source>
        <dbReference type="ARBA" id="ARBA00005010"/>
    </source>
</evidence>
<reference evidence="8 9" key="1">
    <citation type="journal article" date="2014" name="Genome Announc.">
        <title>Draft Genome Sequence of the Boron-Tolerant and Moderately Halotolerant Bacterium Gracilibacillus boraciitolerans JCM 21714T.</title>
        <authorList>
            <person name="Ahmed I."/>
            <person name="Oshima K."/>
            <person name="Suda W."/>
            <person name="Kitamura K."/>
            <person name="Iida T."/>
            <person name="Ohmori Y."/>
            <person name="Fujiwara T."/>
            <person name="Hattori M."/>
            <person name="Ohkuma M."/>
        </authorList>
    </citation>
    <scope>NUCLEOTIDE SEQUENCE [LARGE SCALE GENOMIC DNA]</scope>
    <source>
        <strain evidence="8 9">JCM 21714</strain>
    </source>
</reference>
<dbReference type="Pfam" id="PF22440">
    <property type="entry name" value="SirC_C"/>
    <property type="match status" value="1"/>
</dbReference>
<proteinExistence type="predicted"/>
<dbReference type="InterPro" id="IPR028161">
    <property type="entry name" value="Met8-like"/>
</dbReference>